<gene>
    <name evidence="2" type="ORF">phytr_5110</name>
</gene>
<sequence>MNFDELFLNRRTCHLFSDQKIPDSLLKEIYDISKFGATSFNAQPLRVVFVNSEAQKKLLLDGLMPGNIEATKSAPVTAIFAYDLNFFEKFNITFPGNDGVKGMFSSNSTLATDTAYRNSTLQAAYFMITARAKGLECGPMSGFYEKVINDNFFAGTNFKVNFLCNLGYKKGEDKYPRLPRLDFDLACKIV</sequence>
<reference evidence="2 3" key="1">
    <citation type="submission" date="2018-03" db="EMBL/GenBank/DDBJ databases">
        <title>A gene transfer event suggests a long-term partnership between eustigmatophyte algae and a novel lineage of endosymbiotic bacteria.</title>
        <authorList>
            <person name="Yurchenko T."/>
            <person name="Sevcikova T."/>
            <person name="Pribyl P."/>
            <person name="El Karkouri K."/>
            <person name="Klimes V."/>
            <person name="Amaral R."/>
            <person name="Zbrankova V."/>
            <person name="Kim E."/>
            <person name="Raoult D."/>
            <person name="Santos L.M.A."/>
            <person name="Elias M."/>
        </authorList>
    </citation>
    <scope>NUCLEOTIDE SEQUENCE [LARGE SCALE GENOMIC DNA]</scope>
    <source>
        <strain evidence="2">CCALA 838</strain>
    </source>
</reference>
<dbReference type="NCBIfam" id="NF003768">
    <property type="entry name" value="PRK05365.1"/>
    <property type="match status" value="1"/>
</dbReference>
<accession>A0A2P1P855</accession>
<dbReference type="KEGG" id="ptc:phytr_5110"/>
<evidence type="ECO:0000313" key="2">
    <source>
        <dbReference type="EMBL" id="AVP87458.1"/>
    </source>
</evidence>
<feature type="domain" description="Nitroreductase" evidence="1">
    <location>
        <begin position="9"/>
        <end position="152"/>
    </location>
</feature>
<dbReference type="RefSeq" id="WP_106874320.1">
    <property type="nucleotide sequence ID" value="NZ_CP027845.1"/>
</dbReference>
<dbReference type="InterPro" id="IPR050461">
    <property type="entry name" value="Nitroreductase_HadB/RutE"/>
</dbReference>
<dbReference type="PANTHER" id="PTHR43543">
    <property type="entry name" value="MALONIC SEMIALDEHYDE REDUCTASE RUTE-RELATED"/>
    <property type="match status" value="1"/>
</dbReference>
<dbReference type="InterPro" id="IPR000415">
    <property type="entry name" value="Nitroreductase-like"/>
</dbReference>
<evidence type="ECO:0000313" key="3">
    <source>
        <dbReference type="Proteomes" id="UP000241762"/>
    </source>
</evidence>
<dbReference type="OrthoDB" id="9784375at2"/>
<dbReference type="GO" id="GO:0016491">
    <property type="term" value="F:oxidoreductase activity"/>
    <property type="evidence" value="ECO:0007669"/>
    <property type="project" value="InterPro"/>
</dbReference>
<evidence type="ECO:0000259" key="1">
    <source>
        <dbReference type="Pfam" id="PF00881"/>
    </source>
</evidence>
<dbReference type="PANTHER" id="PTHR43543:SF1">
    <property type="entry name" value="MALONIC SEMIALDEHYDE REDUCTASE RUTE-RELATED"/>
    <property type="match status" value="1"/>
</dbReference>
<dbReference type="SUPFAM" id="SSF55469">
    <property type="entry name" value="FMN-dependent nitroreductase-like"/>
    <property type="match status" value="1"/>
</dbReference>
<dbReference type="Gene3D" id="3.40.109.10">
    <property type="entry name" value="NADH Oxidase"/>
    <property type="match status" value="1"/>
</dbReference>
<name>A0A2P1P855_9RICK</name>
<dbReference type="EMBL" id="CP027845">
    <property type="protein sequence ID" value="AVP87458.1"/>
    <property type="molecule type" value="Genomic_DNA"/>
</dbReference>
<keyword evidence="3" id="KW-1185">Reference proteome</keyword>
<dbReference type="Proteomes" id="UP000241762">
    <property type="component" value="Chromosome"/>
</dbReference>
<protein>
    <submittedName>
        <fullName evidence="2">Putative reductase RutE</fullName>
    </submittedName>
</protein>
<dbReference type="AlphaFoldDB" id="A0A2P1P855"/>
<organism evidence="2 3">
    <name type="scientific">Candidatus Phycorickettsia trachydisci</name>
    <dbReference type="NCBI Taxonomy" id="2115978"/>
    <lineage>
        <taxon>Bacteria</taxon>
        <taxon>Pseudomonadati</taxon>
        <taxon>Pseudomonadota</taxon>
        <taxon>Alphaproteobacteria</taxon>
        <taxon>Rickettsiales</taxon>
        <taxon>Rickettsiaceae</taxon>
        <taxon>Candidatus Phycorickettsia</taxon>
    </lineage>
</organism>
<dbReference type="InterPro" id="IPR029479">
    <property type="entry name" value="Nitroreductase"/>
</dbReference>
<dbReference type="Pfam" id="PF00881">
    <property type="entry name" value="Nitroreductase"/>
    <property type="match status" value="1"/>
</dbReference>
<proteinExistence type="predicted"/>